<name>A0A0T7AN88_PREIN</name>
<dbReference type="EMBL" id="AP014597">
    <property type="protein sequence ID" value="BAU18452.1"/>
    <property type="molecule type" value="Genomic_DNA"/>
</dbReference>
<dbReference type="AlphaFoldDB" id="A0A0T7AN88"/>
<accession>A0A0T7AN88</accession>
<dbReference type="RefSeq" id="WP_096406845.1">
    <property type="nucleotide sequence ID" value="NZ_AP014597.1"/>
</dbReference>
<dbReference type="STRING" id="28131.BWX40_08050"/>
<organism evidence="2 3">
    <name type="scientific">Prevotella intermedia</name>
    <dbReference type="NCBI Taxonomy" id="28131"/>
    <lineage>
        <taxon>Bacteria</taxon>
        <taxon>Pseudomonadati</taxon>
        <taxon>Bacteroidota</taxon>
        <taxon>Bacteroidia</taxon>
        <taxon>Bacteroidales</taxon>
        <taxon>Prevotellaceae</taxon>
        <taxon>Prevotella</taxon>
    </lineage>
</organism>
<dbReference type="Proteomes" id="UP000217431">
    <property type="component" value="Chromosome I"/>
</dbReference>
<evidence type="ECO:0000313" key="2">
    <source>
        <dbReference type="EMBL" id="BAU18452.1"/>
    </source>
</evidence>
<keyword evidence="1" id="KW-0472">Membrane</keyword>
<keyword evidence="1" id="KW-0812">Transmembrane</keyword>
<reference evidence="2 3" key="1">
    <citation type="journal article" date="2016" name="DNA Res.">
        <title>The complete genome sequencing of Prevotella intermedia strain OMA14 and a subsequent fine-scale, intra-species genomic comparison reveal an unusual amplification of conjugative and mobile transposons and identify a novel Prevotella-lineage-specific repeat.</title>
        <authorList>
            <person name="Naito M."/>
            <person name="Ogura Y."/>
            <person name="Itoh T."/>
            <person name="Shoji M."/>
            <person name="Okamoto M."/>
            <person name="Hayashi T."/>
            <person name="Nakayama K."/>
        </authorList>
    </citation>
    <scope>NUCLEOTIDE SEQUENCE [LARGE SCALE GENOMIC DNA]</scope>
    <source>
        <strain evidence="2 3">OMA14</strain>
    </source>
</reference>
<feature type="transmembrane region" description="Helical" evidence="1">
    <location>
        <begin position="6"/>
        <end position="26"/>
    </location>
</feature>
<proteinExistence type="predicted"/>
<evidence type="ECO:0008006" key="4">
    <source>
        <dbReference type="Google" id="ProtNLM"/>
    </source>
</evidence>
<evidence type="ECO:0000256" key="1">
    <source>
        <dbReference type="SAM" id="Phobius"/>
    </source>
</evidence>
<gene>
    <name evidence="2" type="ORF">PIOMA14_I_1944</name>
</gene>
<protein>
    <recommendedName>
        <fullName evidence="4">DUF4834 domain-containing protein</fullName>
    </recommendedName>
</protein>
<evidence type="ECO:0000313" key="3">
    <source>
        <dbReference type="Proteomes" id="UP000217431"/>
    </source>
</evidence>
<sequence>MFLLKFILFIFIAVFVMLLFIAYKFYKVITRTRRRFRPEDMEEGVNINGNTIVDHRPDYKRNQQVIGDDEGEYVNFIDSNNISEDKKL</sequence>
<keyword evidence="1" id="KW-1133">Transmembrane helix</keyword>